<dbReference type="InterPro" id="IPR027417">
    <property type="entry name" value="P-loop_NTPase"/>
</dbReference>
<evidence type="ECO:0000313" key="1">
    <source>
        <dbReference type="EMBL" id="KNC23103.1"/>
    </source>
</evidence>
<dbReference type="SUPFAM" id="SSF52540">
    <property type="entry name" value="P-loop containing nucleoside triphosphate hydrolases"/>
    <property type="match status" value="1"/>
</dbReference>
<name>A0A0L0BSZ2_LUCCU</name>
<gene>
    <name evidence="1" type="ORF">FF38_07172</name>
</gene>
<sequence>MKELKFLLIGDTSLNTSNLLDTYLWQLHFGYAYHDHIVQHRRYRITLYEISSIEEFQQILPVDNSEVICICLLCFNIMQRRTFESIKYKWLRPVLDSSAKVFLVALQNNLKARLLTKLTPNNGNIKSIEILNLCRNYDGRVGYLKCLNFDKKNVGKLFDKAIKKVLYSN</sequence>
<dbReference type="GO" id="GO:0003924">
    <property type="term" value="F:GTPase activity"/>
    <property type="evidence" value="ECO:0007669"/>
    <property type="project" value="InterPro"/>
</dbReference>
<dbReference type="STRING" id="7375.A0A0L0BSZ2"/>
<dbReference type="OrthoDB" id="8054498at2759"/>
<dbReference type="Pfam" id="PF00071">
    <property type="entry name" value="Ras"/>
    <property type="match status" value="1"/>
</dbReference>
<accession>A0A0L0BSZ2</accession>
<protein>
    <submittedName>
        <fullName evidence="1">Uncharacterized protein</fullName>
    </submittedName>
</protein>
<proteinExistence type="predicted"/>
<dbReference type="GO" id="GO:0005525">
    <property type="term" value="F:GTP binding"/>
    <property type="evidence" value="ECO:0007669"/>
    <property type="project" value="InterPro"/>
</dbReference>
<reference evidence="1 2" key="1">
    <citation type="journal article" date="2015" name="Nat. Commun.">
        <title>Lucilia cuprina genome unlocks parasitic fly biology to underpin future interventions.</title>
        <authorList>
            <person name="Anstead C.A."/>
            <person name="Korhonen P.K."/>
            <person name="Young N.D."/>
            <person name="Hall R.S."/>
            <person name="Jex A.R."/>
            <person name="Murali S.C."/>
            <person name="Hughes D.S."/>
            <person name="Lee S.F."/>
            <person name="Perry T."/>
            <person name="Stroehlein A.J."/>
            <person name="Ansell B.R."/>
            <person name="Breugelmans B."/>
            <person name="Hofmann A."/>
            <person name="Qu J."/>
            <person name="Dugan S."/>
            <person name="Lee S.L."/>
            <person name="Chao H."/>
            <person name="Dinh H."/>
            <person name="Han Y."/>
            <person name="Doddapaneni H.V."/>
            <person name="Worley K.C."/>
            <person name="Muzny D.M."/>
            <person name="Ioannidis P."/>
            <person name="Waterhouse R.M."/>
            <person name="Zdobnov E.M."/>
            <person name="James P.J."/>
            <person name="Bagnall N.H."/>
            <person name="Kotze A.C."/>
            <person name="Gibbs R.A."/>
            <person name="Richards S."/>
            <person name="Batterham P."/>
            <person name="Gasser R.B."/>
        </authorList>
    </citation>
    <scope>NUCLEOTIDE SEQUENCE [LARGE SCALE GENOMIC DNA]</scope>
    <source>
        <strain evidence="1 2">LS</strain>
        <tissue evidence="1">Full body</tissue>
    </source>
</reference>
<dbReference type="AlphaFoldDB" id="A0A0L0BSZ2"/>
<dbReference type="EMBL" id="JRES01001418">
    <property type="protein sequence ID" value="KNC23103.1"/>
    <property type="molecule type" value="Genomic_DNA"/>
</dbReference>
<dbReference type="Gene3D" id="3.40.50.300">
    <property type="entry name" value="P-loop containing nucleotide triphosphate hydrolases"/>
    <property type="match status" value="1"/>
</dbReference>
<dbReference type="Proteomes" id="UP000037069">
    <property type="component" value="Unassembled WGS sequence"/>
</dbReference>
<comment type="caution">
    <text evidence="1">The sequence shown here is derived from an EMBL/GenBank/DDBJ whole genome shotgun (WGS) entry which is preliminary data.</text>
</comment>
<evidence type="ECO:0000313" key="2">
    <source>
        <dbReference type="Proteomes" id="UP000037069"/>
    </source>
</evidence>
<keyword evidence="2" id="KW-1185">Reference proteome</keyword>
<dbReference type="InterPro" id="IPR001806">
    <property type="entry name" value="Small_GTPase"/>
</dbReference>
<organism evidence="1 2">
    <name type="scientific">Lucilia cuprina</name>
    <name type="common">Green bottle fly</name>
    <name type="synonym">Australian sheep blowfly</name>
    <dbReference type="NCBI Taxonomy" id="7375"/>
    <lineage>
        <taxon>Eukaryota</taxon>
        <taxon>Metazoa</taxon>
        <taxon>Ecdysozoa</taxon>
        <taxon>Arthropoda</taxon>
        <taxon>Hexapoda</taxon>
        <taxon>Insecta</taxon>
        <taxon>Pterygota</taxon>
        <taxon>Neoptera</taxon>
        <taxon>Endopterygota</taxon>
        <taxon>Diptera</taxon>
        <taxon>Brachycera</taxon>
        <taxon>Muscomorpha</taxon>
        <taxon>Oestroidea</taxon>
        <taxon>Calliphoridae</taxon>
        <taxon>Luciliinae</taxon>
        <taxon>Lucilia</taxon>
    </lineage>
</organism>